<sequence length="331" mass="37915">MLIVETVARIRREFFVKGKSIKEIVRDLGVSRNTVRKVLRSGATAFSYERTVQPLPKLGPWASELEGLLEANERKARRERLTMIRIFEELQGLGYRGGYDAVRRYAAGWHRARSVATAAAYVPLSFDPGEAYQFDWSHEVVIIAGVTTTVKVAHMRLCHSRMFYVRAYPRESQEMVFDAHDRAFAFFGGACQRGIYDNMKTAVDAIFIGRERQYNRRFQQMCAHYLVDPVACTPASGWEKGQVENQVGVVRERFFTPRLRFKSYEEMNAWLEDRCLAYARRAAHPELKAQTIQEVFEQADRPALIAYRGPFDGFHALPASVSKTLVARRSG</sequence>
<dbReference type="InterPro" id="IPR017894">
    <property type="entry name" value="HTH_IS21_transposase_type"/>
</dbReference>
<dbReference type="GO" id="GO:0006310">
    <property type="term" value="P:DNA recombination"/>
    <property type="evidence" value="ECO:0007669"/>
    <property type="project" value="UniProtKB-KW"/>
</dbReference>
<evidence type="ECO:0000256" key="3">
    <source>
        <dbReference type="ARBA" id="ARBA00023125"/>
    </source>
</evidence>
<dbReference type="InterPro" id="IPR036397">
    <property type="entry name" value="RNaseH_sf"/>
</dbReference>
<dbReference type="SUPFAM" id="SSF53098">
    <property type="entry name" value="Ribonuclease H-like"/>
    <property type="match status" value="1"/>
</dbReference>
<dbReference type="Proteomes" id="UP000198281">
    <property type="component" value="Unassembled WGS sequence"/>
</dbReference>
<keyword evidence="3" id="KW-0238">DNA-binding</keyword>
<dbReference type="InterPro" id="IPR012337">
    <property type="entry name" value="RNaseH-like_sf"/>
</dbReference>
<accession>A0A239JX94</accession>
<organism evidence="7 8">
    <name type="scientific">Edaphosphingomonas laterariae</name>
    <dbReference type="NCBI Taxonomy" id="861865"/>
    <lineage>
        <taxon>Bacteria</taxon>
        <taxon>Pseudomonadati</taxon>
        <taxon>Pseudomonadota</taxon>
        <taxon>Alphaproteobacteria</taxon>
        <taxon>Sphingomonadales</taxon>
        <taxon>Rhizorhabdaceae</taxon>
        <taxon>Edaphosphingomonas</taxon>
    </lineage>
</organism>
<evidence type="ECO:0000313" key="7">
    <source>
        <dbReference type="EMBL" id="SNT10511.1"/>
    </source>
</evidence>
<dbReference type="GO" id="GO:0032196">
    <property type="term" value="P:transposition"/>
    <property type="evidence" value="ECO:0007669"/>
    <property type="project" value="UniProtKB-KW"/>
</dbReference>
<dbReference type="PROSITE" id="PS50994">
    <property type="entry name" value="INTEGRASE"/>
    <property type="match status" value="1"/>
</dbReference>
<dbReference type="GO" id="GO:0015074">
    <property type="term" value="P:DNA integration"/>
    <property type="evidence" value="ECO:0007669"/>
    <property type="project" value="InterPro"/>
</dbReference>
<evidence type="ECO:0000256" key="2">
    <source>
        <dbReference type="ARBA" id="ARBA00022578"/>
    </source>
</evidence>
<comment type="similarity">
    <text evidence="1">Belongs to the transposase IS21/IS408/IS1162 family.</text>
</comment>
<dbReference type="GO" id="GO:0003677">
    <property type="term" value="F:DNA binding"/>
    <property type="evidence" value="ECO:0007669"/>
    <property type="project" value="UniProtKB-KW"/>
</dbReference>
<reference evidence="8" key="1">
    <citation type="submission" date="2017-06" db="EMBL/GenBank/DDBJ databases">
        <authorList>
            <person name="Varghese N."/>
            <person name="Submissions S."/>
        </authorList>
    </citation>
    <scope>NUCLEOTIDE SEQUENCE [LARGE SCALE GENOMIC DNA]</scope>
    <source>
        <strain evidence="8">LNB2</strain>
    </source>
</reference>
<dbReference type="PANTHER" id="PTHR35004:SF7">
    <property type="entry name" value="INTEGRASE PROTEIN"/>
    <property type="match status" value="1"/>
</dbReference>
<dbReference type="NCBIfam" id="NF033546">
    <property type="entry name" value="transpos_IS21"/>
    <property type="match status" value="1"/>
</dbReference>
<feature type="domain" description="Integrase catalytic" evidence="6">
    <location>
        <begin position="124"/>
        <end position="300"/>
    </location>
</feature>
<name>A0A239JX94_9SPHN</name>
<dbReference type="AlphaFoldDB" id="A0A239JX94"/>
<keyword evidence="2" id="KW-0815">Transposition</keyword>
<dbReference type="PANTHER" id="PTHR35004">
    <property type="entry name" value="TRANSPOSASE RV3428C-RELATED"/>
    <property type="match status" value="1"/>
</dbReference>
<evidence type="ECO:0000256" key="1">
    <source>
        <dbReference type="ARBA" id="ARBA00009277"/>
    </source>
</evidence>
<evidence type="ECO:0000259" key="5">
    <source>
        <dbReference type="PROSITE" id="PS50531"/>
    </source>
</evidence>
<keyword evidence="4" id="KW-0233">DNA recombination</keyword>
<dbReference type="PROSITE" id="PS50531">
    <property type="entry name" value="HTH_IS21"/>
    <property type="match status" value="1"/>
</dbReference>
<evidence type="ECO:0000256" key="4">
    <source>
        <dbReference type="ARBA" id="ARBA00023172"/>
    </source>
</evidence>
<dbReference type="Gene3D" id="3.30.420.10">
    <property type="entry name" value="Ribonuclease H-like superfamily/Ribonuclease H"/>
    <property type="match status" value="1"/>
</dbReference>
<evidence type="ECO:0000313" key="8">
    <source>
        <dbReference type="Proteomes" id="UP000198281"/>
    </source>
</evidence>
<dbReference type="InterPro" id="IPR001584">
    <property type="entry name" value="Integrase_cat-core"/>
</dbReference>
<keyword evidence="8" id="KW-1185">Reference proteome</keyword>
<dbReference type="EMBL" id="FZOS01000041">
    <property type="protein sequence ID" value="SNT10511.1"/>
    <property type="molecule type" value="Genomic_DNA"/>
</dbReference>
<gene>
    <name evidence="7" type="ORF">SAMN06295912_14122</name>
</gene>
<proteinExistence type="inferred from homology"/>
<dbReference type="Pfam" id="PF00665">
    <property type="entry name" value="rve"/>
    <property type="match status" value="1"/>
</dbReference>
<protein>
    <submittedName>
        <fullName evidence="7">Transposase</fullName>
    </submittedName>
</protein>
<evidence type="ECO:0000259" key="6">
    <source>
        <dbReference type="PROSITE" id="PS50994"/>
    </source>
</evidence>
<feature type="domain" description="HTH IS21-type" evidence="5">
    <location>
        <begin position="6"/>
        <end position="69"/>
    </location>
</feature>